<dbReference type="Gene3D" id="3.40.50.720">
    <property type="entry name" value="NAD(P)-binding Rossmann-like Domain"/>
    <property type="match status" value="1"/>
</dbReference>
<dbReference type="SUPFAM" id="SSF50129">
    <property type="entry name" value="GroES-like"/>
    <property type="match status" value="1"/>
</dbReference>
<comment type="caution">
    <text evidence="3">The sequence shown here is derived from an EMBL/GenBank/DDBJ whole genome shotgun (WGS) entry which is preliminary data.</text>
</comment>
<evidence type="ECO:0000256" key="1">
    <source>
        <dbReference type="ARBA" id="ARBA00023002"/>
    </source>
</evidence>
<protein>
    <submittedName>
        <fullName evidence="3">Threonine dehydrogenase and related Zn-dependent dehydrogenase</fullName>
    </submittedName>
</protein>
<dbReference type="EMBL" id="CAOF01000137">
    <property type="protein sequence ID" value="CCO48156.1"/>
    <property type="molecule type" value="Genomic_DNA"/>
</dbReference>
<reference evidence="3 4" key="1">
    <citation type="journal article" date="2013" name="ISME J.">
        <title>Comparative genomics of pathogenic lineages of Vibrio nigripulchritudo identifies virulence-associated traits.</title>
        <authorList>
            <person name="Goudenege D."/>
            <person name="Labreuche Y."/>
            <person name="Krin E."/>
            <person name="Ansquer D."/>
            <person name="Mangenot S."/>
            <person name="Calteau A."/>
            <person name="Medigue C."/>
            <person name="Mazel D."/>
            <person name="Polz M.F."/>
            <person name="Le Roux F."/>
        </authorList>
    </citation>
    <scope>NUCLEOTIDE SEQUENCE [LARGE SCALE GENOMIC DNA]</scope>
    <source>
        <strain evidence="3 4">SOn1</strain>
    </source>
</reference>
<dbReference type="Proteomes" id="UP000018211">
    <property type="component" value="Unassembled WGS sequence"/>
</dbReference>
<evidence type="ECO:0000313" key="4">
    <source>
        <dbReference type="Proteomes" id="UP000018211"/>
    </source>
</evidence>
<dbReference type="AlphaFoldDB" id="A0AAV2VU33"/>
<feature type="domain" description="Alcohol dehydrogenase-like C-terminal" evidence="2">
    <location>
        <begin position="139"/>
        <end position="237"/>
    </location>
</feature>
<dbReference type="InterPro" id="IPR036291">
    <property type="entry name" value="NAD(P)-bd_dom_sf"/>
</dbReference>
<dbReference type="PANTHER" id="PTHR43189:SF1">
    <property type="entry name" value="ZINC-TYPE ALCOHOL DEHYDROGENASE-LIKE PROTEIN C1198.01"/>
    <property type="match status" value="1"/>
</dbReference>
<dbReference type="InterPro" id="IPR013149">
    <property type="entry name" value="ADH-like_C"/>
</dbReference>
<organism evidence="3 4">
    <name type="scientific">Vibrio nigripulchritudo SOn1</name>
    <dbReference type="NCBI Taxonomy" id="1238450"/>
    <lineage>
        <taxon>Bacteria</taxon>
        <taxon>Pseudomonadati</taxon>
        <taxon>Pseudomonadota</taxon>
        <taxon>Gammaproteobacteria</taxon>
        <taxon>Vibrionales</taxon>
        <taxon>Vibrionaceae</taxon>
        <taxon>Vibrio</taxon>
    </lineage>
</organism>
<accession>A0AAV2VU33</accession>
<dbReference type="SUPFAM" id="SSF51735">
    <property type="entry name" value="NAD(P)-binding Rossmann-fold domains"/>
    <property type="match status" value="1"/>
</dbReference>
<dbReference type="GO" id="GO:0016491">
    <property type="term" value="F:oxidoreductase activity"/>
    <property type="evidence" value="ECO:0007669"/>
    <property type="project" value="UniProtKB-KW"/>
</dbReference>
<name>A0AAV2VU33_9VIBR</name>
<evidence type="ECO:0000313" key="3">
    <source>
        <dbReference type="EMBL" id="CCO48156.1"/>
    </source>
</evidence>
<dbReference type="PANTHER" id="PTHR43189">
    <property type="entry name" value="ZINC-TYPE ALCOHOL DEHYDROGENASE-LIKE PROTEIN C1198.01-RELATED"/>
    <property type="match status" value="1"/>
</dbReference>
<dbReference type="RefSeq" id="WP_022612729.1">
    <property type="nucleotide sequence ID" value="NZ_LK391965.1"/>
</dbReference>
<keyword evidence="1" id="KW-0560">Oxidoreductase</keyword>
<dbReference type="Pfam" id="PF00107">
    <property type="entry name" value="ADH_zinc_N"/>
    <property type="match status" value="1"/>
</dbReference>
<sequence length="328" mass="36235">MNKEIVFTAPNTAELWEFEFPPLGETEIRGRTVCSLISPGTETAWFTQGEYPLKPGYAAVFEAQELGRKVSSIKPGQLVLCMGGHRSAQQFDEKYVVPLPKGMSASTGVIARLMGVSMTTLMTTKARPGDKVIVSGAGPVGYLAAHQCKLAGYDVAVIDPNPQRREEAIKSGLNALPSFPLEDLDYAKKVGLVIDCSGHEAAILDACRIVRKNGEVVLVGVPWKANTDMLAHAILNEVFFNYVNLRSGWEWEVPLLSRDFVWEELYEGYNNAPYSTFDGFKRALKWLSLDGVIPLNDLTQDLKMDDPQAIYSDLVSGKLTKPFNVLNW</sequence>
<dbReference type="Gene3D" id="3.90.180.10">
    <property type="entry name" value="Medium-chain alcohol dehydrogenases, catalytic domain"/>
    <property type="match status" value="2"/>
</dbReference>
<gene>
    <name evidence="3" type="ORF">VIBNISOn1_450120</name>
</gene>
<dbReference type="InterPro" id="IPR011032">
    <property type="entry name" value="GroES-like_sf"/>
</dbReference>
<proteinExistence type="predicted"/>
<evidence type="ECO:0000259" key="2">
    <source>
        <dbReference type="Pfam" id="PF00107"/>
    </source>
</evidence>